<evidence type="ECO:0000259" key="3">
    <source>
        <dbReference type="Pfam" id="PF12484"/>
    </source>
</evidence>
<dbReference type="PANTHER" id="PTHR46766">
    <property type="entry name" value="GLUTAMINE-RICH PROTEIN 2"/>
    <property type="match status" value="1"/>
</dbReference>
<evidence type="ECO:0000256" key="1">
    <source>
        <dbReference type="ARBA" id="ARBA00010652"/>
    </source>
</evidence>
<dbReference type="InterPro" id="IPR022171">
    <property type="entry name" value="PPE_C"/>
</dbReference>
<evidence type="ECO:0000259" key="2">
    <source>
        <dbReference type="Pfam" id="PF00823"/>
    </source>
</evidence>
<gene>
    <name evidence="4" type="ORF">PT015_08730</name>
</gene>
<sequence length="445" mass="45473">MPIDFAIYPPEVNSLRMYTGPGPGPMLAAMQAWAALADELYTAASAYRSVVSELTQTAWLGPSSRTMNTAAERHVHWLSATAAQAEETATQARMATAAYEAAFLATVPPAEVAANRSLLAALIATNFLGQNTPAIAATEALYAEMWAQDALAMYTYAGSSAAAVVLSPFSSPEQNINPGALAGQAAAVAGQAQNAISVVPQALSVLAAPAQGDDFGLLAALATLLLVAPGDFLGVIVLAPVDVLTGFAEVPGATFTTLSGIEDDETFSHYNGEQPWPGDGPAPLWAFPAPLTNPPAGLLSASTTAALGEANLVGTLSVPSSWPGLASAIRTVALSTQLAPTAAASQVGAAMAGQAMVGPPPSSVDQNEKPITHARLTRTPNAVPAVTASSAPRKVVTGVVAAIRAIARQRADGLLTDEEYDERKKDLLESASGVLVERATGIEPA</sequence>
<dbReference type="EMBL" id="CP126981">
    <property type="protein sequence ID" value="WIM89504.1"/>
    <property type="molecule type" value="Genomic_DNA"/>
</dbReference>
<dbReference type="InterPro" id="IPR000030">
    <property type="entry name" value="PPE_dom"/>
</dbReference>
<proteinExistence type="inferred from homology"/>
<keyword evidence="5" id="KW-1185">Reference proteome</keyword>
<dbReference type="RefSeq" id="WP_285190236.1">
    <property type="nucleotide sequence ID" value="NZ_CP126981.1"/>
</dbReference>
<protein>
    <submittedName>
        <fullName evidence="4">PPE domain-containing protein</fullName>
    </submittedName>
</protein>
<dbReference type="SUPFAM" id="SSF140459">
    <property type="entry name" value="PE/PPE dimer-like"/>
    <property type="match status" value="1"/>
</dbReference>
<reference evidence="4 5" key="1">
    <citation type="journal article" date="2023" name="Microbiol. Resour. Announc.">
        <title>Complete Genome Sequence of Mycobacterium wuenschmanii, a novel Nontuberculous Mycobacterium Isolated from a captive population of Amazon Milk Frogs.</title>
        <authorList>
            <person name="Hicks J."/>
            <person name="Zeineldin M."/>
            <person name="Ward H."/>
            <person name="Wuenschmann A."/>
            <person name="Camp P."/>
            <person name="Farrell D."/>
            <person name="Lehman K."/>
            <person name="Thacker T."/>
            <person name="Cuthbert E."/>
        </authorList>
    </citation>
    <scope>NUCLEOTIDE SEQUENCE [LARGE SCALE GENOMIC DNA]</scope>
    <source>
        <strain evidence="4 5">Wuenschmanii</strain>
    </source>
</reference>
<name>A0ABY8W3C8_9MYCO</name>
<feature type="domain" description="PPE family C-terminal" evidence="3">
    <location>
        <begin position="304"/>
        <end position="363"/>
    </location>
</feature>
<dbReference type="Gene3D" id="1.20.1260.20">
    <property type="entry name" value="PPE superfamily"/>
    <property type="match status" value="1"/>
</dbReference>
<dbReference type="Pfam" id="PF00823">
    <property type="entry name" value="PPE"/>
    <property type="match status" value="1"/>
</dbReference>
<accession>A0ABY8W3C8</accession>
<dbReference type="InterPro" id="IPR038332">
    <property type="entry name" value="PPE_sf"/>
</dbReference>
<dbReference type="PANTHER" id="PTHR46766:SF1">
    <property type="entry name" value="GLUTAMINE-RICH PROTEIN 2"/>
    <property type="match status" value="1"/>
</dbReference>
<feature type="domain" description="PPE" evidence="2">
    <location>
        <begin position="4"/>
        <end position="164"/>
    </location>
</feature>
<dbReference type="Pfam" id="PF12484">
    <property type="entry name" value="PPE-SVP"/>
    <property type="match status" value="1"/>
</dbReference>
<evidence type="ECO:0000313" key="4">
    <source>
        <dbReference type="EMBL" id="WIM89504.1"/>
    </source>
</evidence>
<comment type="similarity">
    <text evidence="1">Belongs to the mycobacterial PPE family.</text>
</comment>
<evidence type="ECO:0000313" key="5">
    <source>
        <dbReference type="Proteomes" id="UP001236585"/>
    </source>
</evidence>
<organism evidence="4 5">
    <name type="scientific">Candidatus Mycobacterium wuenschmannii</name>
    <dbReference type="NCBI Taxonomy" id="3027808"/>
    <lineage>
        <taxon>Bacteria</taxon>
        <taxon>Bacillati</taxon>
        <taxon>Actinomycetota</taxon>
        <taxon>Actinomycetes</taxon>
        <taxon>Mycobacteriales</taxon>
        <taxon>Mycobacteriaceae</taxon>
        <taxon>Mycobacterium</taxon>
    </lineage>
</organism>
<dbReference type="Proteomes" id="UP001236585">
    <property type="component" value="Chromosome"/>
</dbReference>